<dbReference type="GO" id="GO:0003950">
    <property type="term" value="F:NAD+ poly-ADP-ribosyltransferase activity"/>
    <property type="evidence" value="ECO:0007669"/>
    <property type="project" value="InterPro"/>
</dbReference>
<dbReference type="SUPFAM" id="SSF56399">
    <property type="entry name" value="ADP-ribosylation"/>
    <property type="match status" value="1"/>
</dbReference>
<dbReference type="OrthoDB" id="4537997at2"/>
<dbReference type="EC" id="2.7.1.-" evidence="5"/>
<evidence type="ECO:0000313" key="7">
    <source>
        <dbReference type="Proteomes" id="UP000288490"/>
    </source>
</evidence>
<protein>
    <recommendedName>
        <fullName evidence="5">Probable RNA 2'-phosphotransferase</fullName>
        <ecNumber evidence="5">2.7.1.-</ecNumber>
    </recommendedName>
</protein>
<sequence length="187" mass="21508">MSKQINYNELSKEVSYALRHAPWEFELELDEEGWVPVNQLLDSLNKKKEWELIGINDLEYMIEHSKKKRHEMKNDAIRAYYGHSIPQKIKRTGATPPDILYHGTSMSALEGIKISGITPMNRQYVHLSEDIETALSVGKRKAVSPVILEIDTKDVLSQGGQFYLGNEKVWLSDFIPNNCFKIKEDLT</sequence>
<dbReference type="RefSeq" id="WP_125958026.1">
    <property type="nucleotide sequence ID" value="NZ_JAQEJV010000016.1"/>
</dbReference>
<reference evidence="6 7" key="1">
    <citation type="submission" date="2017-05" db="EMBL/GenBank/DDBJ databases">
        <title>Vagococcus spp. assemblies.</title>
        <authorList>
            <person name="Gulvik C.A."/>
        </authorList>
    </citation>
    <scope>NUCLEOTIDE SEQUENCE [LARGE SCALE GENOMIC DNA]</scope>
    <source>
        <strain evidence="6 7">SS1994</strain>
    </source>
</reference>
<dbReference type="InterPro" id="IPR022928">
    <property type="entry name" value="RNA_2'-PTrans_KptA"/>
</dbReference>
<dbReference type="Proteomes" id="UP000288490">
    <property type="component" value="Unassembled WGS sequence"/>
</dbReference>
<evidence type="ECO:0000256" key="1">
    <source>
        <dbReference type="ARBA" id="ARBA00009836"/>
    </source>
</evidence>
<evidence type="ECO:0000256" key="4">
    <source>
        <dbReference type="ARBA" id="ARBA00025212"/>
    </source>
</evidence>
<dbReference type="InterPro" id="IPR042081">
    <property type="entry name" value="RNA_2'-PTrans_C"/>
</dbReference>
<keyword evidence="7" id="KW-1185">Reference proteome</keyword>
<dbReference type="Gene3D" id="3.20.170.30">
    <property type="match status" value="1"/>
</dbReference>
<dbReference type="EMBL" id="NGJT01000015">
    <property type="protein sequence ID" value="RST92727.1"/>
    <property type="molecule type" value="Genomic_DNA"/>
</dbReference>
<evidence type="ECO:0000313" key="6">
    <source>
        <dbReference type="EMBL" id="RST92727.1"/>
    </source>
</evidence>
<dbReference type="InterPro" id="IPR002745">
    <property type="entry name" value="Ptrans_KptA/Tpt1"/>
</dbReference>
<evidence type="ECO:0000256" key="3">
    <source>
        <dbReference type="ARBA" id="ARBA00023027"/>
    </source>
</evidence>
<keyword evidence="2 5" id="KW-0808">Transferase</keyword>
<comment type="function">
    <text evidence="4 5">Removes the 2'-phosphate from RNA via an intermediate in which the phosphate is ADP-ribosylated by NAD followed by a presumed transesterification to release the RNA and generate ADP-ribose 1''-2''-cyclic phosphate (APPR&gt;P). May function as an ADP-ribosylase.</text>
</comment>
<keyword evidence="3 5" id="KW-0520">NAD</keyword>
<evidence type="ECO:0000256" key="2">
    <source>
        <dbReference type="ARBA" id="ARBA00022679"/>
    </source>
</evidence>
<comment type="caution">
    <text evidence="6">The sequence shown here is derived from an EMBL/GenBank/DDBJ whole genome shotgun (WGS) entry which is preliminary data.</text>
</comment>
<dbReference type="Gene3D" id="1.10.10.970">
    <property type="entry name" value="RNA 2'-phosphotransferase, Tpt1/KptA family, N-terminal domain"/>
    <property type="match status" value="1"/>
</dbReference>
<dbReference type="GO" id="GO:0006388">
    <property type="term" value="P:tRNA splicing, via endonucleolytic cleavage and ligation"/>
    <property type="evidence" value="ECO:0007669"/>
    <property type="project" value="UniProtKB-UniRule"/>
</dbReference>
<accession>A0A429ZGD0</accession>
<dbReference type="PANTHER" id="PTHR12684">
    <property type="entry name" value="PUTATIVE PHOSPHOTRANSFERASE"/>
    <property type="match status" value="1"/>
</dbReference>
<dbReference type="PANTHER" id="PTHR12684:SF2">
    <property type="entry name" value="TRNA 2'-PHOSPHOTRANSFERASE 1"/>
    <property type="match status" value="1"/>
</dbReference>
<dbReference type="HAMAP" id="MF_00299">
    <property type="entry name" value="KptA"/>
    <property type="match status" value="1"/>
</dbReference>
<name>A0A429ZGD0_9ENTE</name>
<comment type="similarity">
    <text evidence="1 5">Belongs to the KptA/TPT1 family.</text>
</comment>
<proteinExistence type="inferred from homology"/>
<organism evidence="6 7">
    <name type="scientific">Vagococcus bubulae</name>
    <dbReference type="NCBI Taxonomy" id="1977868"/>
    <lineage>
        <taxon>Bacteria</taxon>
        <taxon>Bacillati</taxon>
        <taxon>Bacillota</taxon>
        <taxon>Bacilli</taxon>
        <taxon>Lactobacillales</taxon>
        <taxon>Enterococcaceae</taxon>
        <taxon>Vagococcus</taxon>
    </lineage>
</organism>
<dbReference type="AlphaFoldDB" id="A0A429ZGD0"/>
<evidence type="ECO:0000256" key="5">
    <source>
        <dbReference type="HAMAP-Rule" id="MF_00299"/>
    </source>
</evidence>
<dbReference type="InterPro" id="IPR042080">
    <property type="entry name" value="RNA_2'-PTrans_N"/>
</dbReference>
<dbReference type="GO" id="GO:0000215">
    <property type="term" value="F:tRNA 2'-phosphotransferase activity"/>
    <property type="evidence" value="ECO:0007669"/>
    <property type="project" value="TreeGrafter"/>
</dbReference>
<dbReference type="Pfam" id="PF01885">
    <property type="entry name" value="PTS_2-RNA"/>
    <property type="match status" value="1"/>
</dbReference>
<gene>
    <name evidence="5" type="primary">kptA</name>
    <name evidence="6" type="ORF">CBF36_08500</name>
</gene>